<dbReference type="InterPro" id="IPR018391">
    <property type="entry name" value="PQQ_b-propeller_rpt"/>
</dbReference>
<dbReference type="NCBIfam" id="TIGR03300">
    <property type="entry name" value="assembly_YfgL"/>
    <property type="match status" value="1"/>
</dbReference>
<evidence type="ECO:0000256" key="3">
    <source>
        <dbReference type="ARBA" id="ARBA00023237"/>
    </source>
</evidence>
<keyword evidence="4" id="KW-0564">Palmitate</keyword>
<proteinExistence type="inferred from homology"/>
<evidence type="ECO:0000256" key="5">
    <source>
        <dbReference type="SAM" id="SignalP"/>
    </source>
</evidence>
<dbReference type="RefSeq" id="WP_205160015.1">
    <property type="nucleotide sequence ID" value="NZ_JAFEUM010000013.1"/>
</dbReference>
<name>A0ABS2HRA4_9VIBR</name>
<reference evidence="7 8" key="1">
    <citation type="submission" date="2021-02" db="EMBL/GenBank/DDBJ databases">
        <authorList>
            <person name="Park J.-S."/>
        </authorList>
    </citation>
    <scope>NUCLEOTIDE SEQUENCE [LARGE SCALE GENOMIC DNA]</scope>
    <source>
        <strain evidence="7 8">188UL20-2</strain>
    </source>
</reference>
<evidence type="ECO:0000313" key="7">
    <source>
        <dbReference type="EMBL" id="MBM7038579.1"/>
    </source>
</evidence>
<feature type="chain" id="PRO_5046031068" description="Outer membrane protein assembly factor BamB" evidence="5">
    <location>
        <begin position="20"/>
        <end position="387"/>
    </location>
</feature>
<sequence>MRKPITKLLWAAALVTGLAACSSEEDTVIMAPLPVVQSEFTPATNWTSTVRGGVGHFFSELSPVYAYDTLFVASRDGMVRALEPETGKEIWSQNLQQDTPARLSGGIHAAYRQLFIGSENGELISLDVESGEIKWRAPVQGEVLSESATDSNLVLTHTSRGILVAHKEETGEEVWSISTEVPALTLRGTSSPVTASGGVFWGTANGRLAAAIIDRGQLIWQQPIATPKGATEIDRLVDVDASPLILGTNLYTVGFNGQLVAIDLRSGSPAWKRNYSSAMDITSDGRTLYLITDRDHVVAVDARSGTELWSNLQLENRLLTAPKLIDDMVVVGDSEGYLHWLDRRSGNFVSQQLVDESGFAVGPVELDDGFVIQTRQGSVIKYSLNDE</sequence>
<comment type="subcellular location">
    <subcellularLocation>
        <location evidence="4">Cell outer membrane</location>
        <topology evidence="4">Lipid-anchor</topology>
    </subcellularLocation>
</comment>
<dbReference type="Gene3D" id="2.130.10.10">
    <property type="entry name" value="YVTN repeat-like/Quinoprotein amine dehydrogenase"/>
    <property type="match status" value="1"/>
</dbReference>
<dbReference type="EMBL" id="JAFEUM010000013">
    <property type="protein sequence ID" value="MBM7038579.1"/>
    <property type="molecule type" value="Genomic_DNA"/>
</dbReference>
<dbReference type="Proteomes" id="UP000809621">
    <property type="component" value="Unassembled WGS sequence"/>
</dbReference>
<dbReference type="PANTHER" id="PTHR34512:SF30">
    <property type="entry name" value="OUTER MEMBRANE PROTEIN ASSEMBLY FACTOR BAMB"/>
    <property type="match status" value="1"/>
</dbReference>
<organism evidence="7 8">
    <name type="scientific">Vibrio ulleungensis</name>
    <dbReference type="NCBI Taxonomy" id="2807619"/>
    <lineage>
        <taxon>Bacteria</taxon>
        <taxon>Pseudomonadati</taxon>
        <taxon>Pseudomonadota</taxon>
        <taxon>Gammaproteobacteria</taxon>
        <taxon>Vibrionales</taxon>
        <taxon>Vibrionaceae</taxon>
        <taxon>Vibrio</taxon>
    </lineage>
</organism>
<evidence type="ECO:0000256" key="4">
    <source>
        <dbReference type="HAMAP-Rule" id="MF_00923"/>
    </source>
</evidence>
<dbReference type="SMART" id="SM00564">
    <property type="entry name" value="PQQ"/>
    <property type="match status" value="7"/>
</dbReference>
<evidence type="ECO:0000259" key="6">
    <source>
        <dbReference type="Pfam" id="PF13360"/>
    </source>
</evidence>
<dbReference type="Pfam" id="PF13360">
    <property type="entry name" value="PQQ_2"/>
    <property type="match status" value="1"/>
</dbReference>
<comment type="similarity">
    <text evidence="4">Belongs to the BamB family.</text>
</comment>
<gene>
    <name evidence="4 7" type="primary">bamB</name>
    <name evidence="7" type="ORF">JQC93_19560</name>
</gene>
<dbReference type="SUPFAM" id="SSF50998">
    <property type="entry name" value="Quinoprotein alcohol dehydrogenase-like"/>
    <property type="match status" value="1"/>
</dbReference>
<evidence type="ECO:0000256" key="1">
    <source>
        <dbReference type="ARBA" id="ARBA00022729"/>
    </source>
</evidence>
<evidence type="ECO:0000313" key="8">
    <source>
        <dbReference type="Proteomes" id="UP000809621"/>
    </source>
</evidence>
<comment type="subunit">
    <text evidence="4">Part of the Bam complex.</text>
</comment>
<keyword evidence="1 4" id="KW-0732">Signal</keyword>
<feature type="signal peptide" evidence="5">
    <location>
        <begin position="1"/>
        <end position="19"/>
    </location>
</feature>
<protein>
    <recommendedName>
        <fullName evidence="4">Outer membrane protein assembly factor BamB</fullName>
    </recommendedName>
</protein>
<comment type="function">
    <text evidence="4">Part of the outer membrane protein assembly complex, which is involved in assembly and insertion of beta-barrel proteins into the outer membrane.</text>
</comment>
<keyword evidence="4" id="KW-0449">Lipoprotein</keyword>
<dbReference type="InterPro" id="IPR002372">
    <property type="entry name" value="PQQ_rpt_dom"/>
</dbReference>
<comment type="caution">
    <text evidence="7">The sequence shown here is derived from an EMBL/GenBank/DDBJ whole genome shotgun (WGS) entry which is preliminary data.</text>
</comment>
<keyword evidence="8" id="KW-1185">Reference proteome</keyword>
<keyword evidence="3 4" id="KW-0998">Cell outer membrane</keyword>
<dbReference type="InterPro" id="IPR017687">
    <property type="entry name" value="BamB"/>
</dbReference>
<feature type="domain" description="Pyrrolo-quinoline quinone repeat" evidence="6">
    <location>
        <begin position="75"/>
        <end position="311"/>
    </location>
</feature>
<dbReference type="PROSITE" id="PS51257">
    <property type="entry name" value="PROKAR_LIPOPROTEIN"/>
    <property type="match status" value="1"/>
</dbReference>
<dbReference type="PANTHER" id="PTHR34512">
    <property type="entry name" value="CELL SURFACE PROTEIN"/>
    <property type="match status" value="1"/>
</dbReference>
<accession>A0ABS2HRA4</accession>
<dbReference type="HAMAP" id="MF_00923">
    <property type="entry name" value="OM_assembly_BamB"/>
    <property type="match status" value="1"/>
</dbReference>
<dbReference type="InterPro" id="IPR011047">
    <property type="entry name" value="Quinoprotein_ADH-like_sf"/>
</dbReference>
<keyword evidence="2 4" id="KW-0472">Membrane</keyword>
<evidence type="ECO:0000256" key="2">
    <source>
        <dbReference type="ARBA" id="ARBA00023136"/>
    </source>
</evidence>
<dbReference type="InterPro" id="IPR015943">
    <property type="entry name" value="WD40/YVTN_repeat-like_dom_sf"/>
</dbReference>
<dbReference type="NCBIfam" id="NF008351">
    <property type="entry name" value="PRK11138.1"/>
    <property type="match status" value="1"/>
</dbReference>